<evidence type="ECO:0000256" key="7">
    <source>
        <dbReference type="ARBA" id="ARBA00022777"/>
    </source>
</evidence>
<dbReference type="Pfam" id="PF00672">
    <property type="entry name" value="HAMP"/>
    <property type="match status" value="1"/>
</dbReference>
<evidence type="ECO:0000256" key="6">
    <source>
        <dbReference type="ARBA" id="ARBA00022679"/>
    </source>
</evidence>
<keyword evidence="6" id="KW-0808">Transferase</keyword>
<dbReference type="InterPro" id="IPR004358">
    <property type="entry name" value="Sig_transdc_His_kin-like_C"/>
</dbReference>
<keyword evidence="7 12" id="KW-0418">Kinase</keyword>
<evidence type="ECO:0000259" key="11">
    <source>
        <dbReference type="PROSITE" id="PS50885"/>
    </source>
</evidence>
<evidence type="ECO:0000256" key="10">
    <source>
        <dbReference type="SAM" id="Phobius"/>
    </source>
</evidence>
<keyword evidence="13" id="KW-1185">Reference proteome</keyword>
<accession>A0A3D9KH14</accession>
<dbReference type="RefSeq" id="WP_116059873.1">
    <property type="nucleotide sequence ID" value="NZ_QRDZ01000004.1"/>
</dbReference>
<evidence type="ECO:0000256" key="9">
    <source>
        <dbReference type="ARBA" id="ARBA00023136"/>
    </source>
</evidence>
<dbReference type="PANTHER" id="PTHR34220:SF7">
    <property type="entry name" value="SENSOR HISTIDINE KINASE YPDA"/>
    <property type="match status" value="1"/>
</dbReference>
<dbReference type="SUPFAM" id="SSF158472">
    <property type="entry name" value="HAMP domain-like"/>
    <property type="match status" value="1"/>
</dbReference>
<keyword evidence="4" id="KW-1003">Cell membrane</keyword>
<feature type="transmembrane region" description="Helical" evidence="10">
    <location>
        <begin position="20"/>
        <end position="39"/>
    </location>
</feature>
<comment type="caution">
    <text evidence="12">The sequence shown here is derived from an EMBL/GenBank/DDBJ whole genome shotgun (WGS) entry which is preliminary data.</text>
</comment>
<sequence>MFPDSLIKRFHRTSFRNKLVLTYVLLIVIPVFSALFIYGTQLYRQTTTYYEDILEQLNQRTNVTIDDFFTNLARNSFFYLTDTKLHNIMDKALPSSDKQYLSDSNYMQNAMEQFVLINGNISMIYVQAPNGSLYGSKSDKANQLLDTLKEIGREKLRESKMYIHVPKAFDMNRNSGNQSISIVRYLSDLNLNNGREAYAQIDIYYKSIENMLGGISVGDQKLRTIVLAGDRVIYNSDGRSRIQSASDNEELIAGLAKMKLTQEGSIVSNLRWNGEHYMVSGSLNRVTGWTVLQFIPSDRITNTFIGNTVSYALFGILALIAALALAFFFHRYFANPILKLSGAMKMVDTGNLHNVTVKTDREDEIGRLIMSYNAMIERLKSSRASEIAAGQQQKKAELKMLQAQINPHFLYNTLNAIHSISELHRIDTISTMTKSLSSLYRYNIKYGDEVTVAKELEQIDNYVKIQQIRFLNRFQVEYRVDPEVLSYKILKFLMQPIIENSFYHGLEPKGGQGLLTLTIKRQGQFLHIEVKDNGAGIAPEKLAELTAILEEDGAATGEDADSGRHFGLRNVHTRIKHFYGDGYWMRVHSREEEGTTIEMNIPLSKEDERP</sequence>
<dbReference type="EC" id="2.7.13.3" evidence="3"/>
<evidence type="ECO:0000256" key="2">
    <source>
        <dbReference type="ARBA" id="ARBA00004651"/>
    </source>
</evidence>
<evidence type="ECO:0000313" key="12">
    <source>
        <dbReference type="EMBL" id="RED85452.1"/>
    </source>
</evidence>
<keyword evidence="9 10" id="KW-0472">Membrane</keyword>
<evidence type="ECO:0000256" key="8">
    <source>
        <dbReference type="ARBA" id="ARBA00023012"/>
    </source>
</evidence>
<dbReference type="EMBL" id="QRDZ01000004">
    <property type="protein sequence ID" value="RED85452.1"/>
    <property type="molecule type" value="Genomic_DNA"/>
</dbReference>
<feature type="domain" description="HAMP" evidence="11">
    <location>
        <begin position="331"/>
        <end position="384"/>
    </location>
</feature>
<dbReference type="InterPro" id="IPR050640">
    <property type="entry name" value="Bact_2-comp_sensor_kinase"/>
</dbReference>
<evidence type="ECO:0000256" key="3">
    <source>
        <dbReference type="ARBA" id="ARBA00012438"/>
    </source>
</evidence>
<dbReference type="SUPFAM" id="SSF55874">
    <property type="entry name" value="ATPase domain of HSP90 chaperone/DNA topoisomerase II/histidine kinase"/>
    <property type="match status" value="1"/>
</dbReference>
<dbReference type="Proteomes" id="UP000256977">
    <property type="component" value="Unassembled WGS sequence"/>
</dbReference>
<evidence type="ECO:0000256" key="1">
    <source>
        <dbReference type="ARBA" id="ARBA00000085"/>
    </source>
</evidence>
<evidence type="ECO:0000313" key="13">
    <source>
        <dbReference type="Proteomes" id="UP000256977"/>
    </source>
</evidence>
<feature type="transmembrane region" description="Helical" evidence="10">
    <location>
        <begin position="309"/>
        <end position="329"/>
    </location>
</feature>
<dbReference type="SMART" id="SM00304">
    <property type="entry name" value="HAMP"/>
    <property type="match status" value="1"/>
</dbReference>
<dbReference type="PANTHER" id="PTHR34220">
    <property type="entry name" value="SENSOR HISTIDINE KINASE YPDA"/>
    <property type="match status" value="1"/>
</dbReference>
<dbReference type="Pfam" id="PF06580">
    <property type="entry name" value="His_kinase"/>
    <property type="match status" value="1"/>
</dbReference>
<organism evidence="12 13">
    <name type="scientific">Cohnella phaseoli</name>
    <dbReference type="NCBI Taxonomy" id="456490"/>
    <lineage>
        <taxon>Bacteria</taxon>
        <taxon>Bacillati</taxon>
        <taxon>Bacillota</taxon>
        <taxon>Bacilli</taxon>
        <taxon>Bacillales</taxon>
        <taxon>Paenibacillaceae</taxon>
        <taxon>Cohnella</taxon>
    </lineage>
</organism>
<dbReference type="OrthoDB" id="9776552at2"/>
<dbReference type="Gene3D" id="6.10.340.10">
    <property type="match status" value="1"/>
</dbReference>
<comment type="subcellular location">
    <subcellularLocation>
        <location evidence="2">Cell membrane</location>
        <topology evidence="2">Multi-pass membrane protein</topology>
    </subcellularLocation>
</comment>
<proteinExistence type="predicted"/>
<dbReference type="Pfam" id="PF02518">
    <property type="entry name" value="HATPase_c"/>
    <property type="match status" value="1"/>
</dbReference>
<dbReference type="PRINTS" id="PR00344">
    <property type="entry name" value="BCTRLSENSOR"/>
</dbReference>
<dbReference type="PROSITE" id="PS50885">
    <property type="entry name" value="HAMP"/>
    <property type="match status" value="1"/>
</dbReference>
<evidence type="ECO:0000256" key="5">
    <source>
        <dbReference type="ARBA" id="ARBA00022553"/>
    </source>
</evidence>
<dbReference type="CDD" id="cd06225">
    <property type="entry name" value="HAMP"/>
    <property type="match status" value="1"/>
</dbReference>
<reference evidence="12 13" key="1">
    <citation type="submission" date="2018-07" db="EMBL/GenBank/DDBJ databases">
        <title>Genomic Encyclopedia of Type Strains, Phase III (KMG-III): the genomes of soil and plant-associated and newly described type strains.</title>
        <authorList>
            <person name="Whitman W."/>
        </authorList>
    </citation>
    <scope>NUCLEOTIDE SEQUENCE [LARGE SCALE GENOMIC DNA]</scope>
    <source>
        <strain evidence="12 13">CECT 7287</strain>
    </source>
</reference>
<keyword evidence="10" id="KW-1133">Transmembrane helix</keyword>
<dbReference type="AlphaFoldDB" id="A0A3D9KH14"/>
<dbReference type="Gene3D" id="3.30.565.10">
    <property type="entry name" value="Histidine kinase-like ATPase, C-terminal domain"/>
    <property type="match status" value="1"/>
</dbReference>
<dbReference type="InterPro" id="IPR003660">
    <property type="entry name" value="HAMP_dom"/>
</dbReference>
<dbReference type="InterPro" id="IPR036890">
    <property type="entry name" value="HATPase_C_sf"/>
</dbReference>
<keyword evidence="8" id="KW-0902">Two-component regulatory system</keyword>
<keyword evidence="5" id="KW-0597">Phosphoprotein</keyword>
<keyword evidence="10" id="KW-0812">Transmembrane</keyword>
<name>A0A3D9KH14_9BACL</name>
<dbReference type="GO" id="GO:0000155">
    <property type="term" value="F:phosphorelay sensor kinase activity"/>
    <property type="evidence" value="ECO:0007669"/>
    <property type="project" value="InterPro"/>
</dbReference>
<dbReference type="InterPro" id="IPR010559">
    <property type="entry name" value="Sig_transdc_His_kin_internal"/>
</dbReference>
<dbReference type="SMART" id="SM00387">
    <property type="entry name" value="HATPase_c"/>
    <property type="match status" value="1"/>
</dbReference>
<protein>
    <recommendedName>
        <fullName evidence="3">histidine kinase</fullName>
        <ecNumber evidence="3">2.7.13.3</ecNumber>
    </recommendedName>
</protein>
<evidence type="ECO:0000256" key="4">
    <source>
        <dbReference type="ARBA" id="ARBA00022475"/>
    </source>
</evidence>
<dbReference type="GO" id="GO:0005886">
    <property type="term" value="C:plasma membrane"/>
    <property type="evidence" value="ECO:0007669"/>
    <property type="project" value="UniProtKB-SubCell"/>
</dbReference>
<gene>
    <name evidence="12" type="ORF">DFP98_104157</name>
</gene>
<comment type="catalytic activity">
    <reaction evidence="1">
        <text>ATP + protein L-histidine = ADP + protein N-phospho-L-histidine.</text>
        <dbReference type="EC" id="2.7.13.3"/>
    </reaction>
</comment>
<dbReference type="InterPro" id="IPR003594">
    <property type="entry name" value="HATPase_dom"/>
</dbReference>